<evidence type="ECO:0000256" key="1">
    <source>
        <dbReference type="SAM" id="Phobius"/>
    </source>
</evidence>
<dbReference type="AlphaFoldDB" id="A0A0G4LQ01"/>
<feature type="non-terminal residue" evidence="2">
    <location>
        <position position="432"/>
    </location>
</feature>
<keyword evidence="1" id="KW-1133">Transmembrane helix</keyword>
<feature type="transmembrane region" description="Helical" evidence="1">
    <location>
        <begin position="372"/>
        <end position="395"/>
    </location>
</feature>
<reference evidence="2 3" key="1">
    <citation type="submission" date="2015-05" db="EMBL/GenBank/DDBJ databases">
        <authorList>
            <person name="Wang D.B."/>
            <person name="Wang M."/>
        </authorList>
    </citation>
    <scope>NUCLEOTIDE SEQUENCE [LARGE SCALE GENOMIC DNA]</scope>
    <source>
        <strain evidence="2">VL1</strain>
    </source>
</reference>
<keyword evidence="1" id="KW-0812">Transmembrane</keyword>
<feature type="transmembrane region" description="Helical" evidence="1">
    <location>
        <begin position="252"/>
        <end position="269"/>
    </location>
</feature>
<sequence length="432" mass="47754">MELPRYLRRPPIRTFALRPLLIPLPLLAVLTLAVIVVHADVNTALLFSQCHARSRLPSVSWIPGLGATLCFALSFFQLALASVRSWAVMAVSLSFLAALLTITIVESSRNGSRPNWLLRRLMLLWLVMNLLGGSIIWQLLIVGSFMLQMGREVRFNPTNRRRRLRHASSASSSSSSNDEESAALAAAAAAAEEEEEVEPEAESLTAEEALERKLRRRHLETDADAVAIPDAVALGFVLPSILMLIYNTPATIGLWLLFPIWVSLFRRAAKTAIHSLQPRLFPSRRRRRSAPSSNGSHRRTLDLESNRPALALVYLVPVVCSLAAHIHWIWSLTRRDDRRDLTKSTITIIEIDMAFMGVTTLYWLLVEAGLKVVLAVLGVTVVLGPGAGVCAGWYLREKAIRKGHEEDVELLYGRQSSGGAEGAASEQTPLLQ</sequence>
<evidence type="ECO:0000313" key="3">
    <source>
        <dbReference type="Proteomes" id="UP000044602"/>
    </source>
</evidence>
<feature type="transmembrane region" description="Helical" evidence="1">
    <location>
        <begin position="59"/>
        <end position="79"/>
    </location>
</feature>
<accession>A0A0G4LQ01</accession>
<evidence type="ECO:0000313" key="2">
    <source>
        <dbReference type="EMBL" id="CRK24051.1"/>
    </source>
</evidence>
<proteinExistence type="predicted"/>
<name>A0A0G4LQ01_VERLO</name>
<keyword evidence="1" id="KW-0472">Membrane</keyword>
<protein>
    <submittedName>
        <fullName evidence="2">Uncharacterized protein</fullName>
    </submittedName>
</protein>
<organism evidence="2 3">
    <name type="scientific">Verticillium longisporum</name>
    <name type="common">Verticillium dahliae var. longisporum</name>
    <dbReference type="NCBI Taxonomy" id="100787"/>
    <lineage>
        <taxon>Eukaryota</taxon>
        <taxon>Fungi</taxon>
        <taxon>Dikarya</taxon>
        <taxon>Ascomycota</taxon>
        <taxon>Pezizomycotina</taxon>
        <taxon>Sordariomycetes</taxon>
        <taxon>Hypocreomycetidae</taxon>
        <taxon>Glomerellales</taxon>
        <taxon>Plectosphaerellaceae</taxon>
        <taxon>Verticillium</taxon>
    </lineage>
</organism>
<feature type="transmembrane region" description="Helical" evidence="1">
    <location>
        <begin position="345"/>
        <end position="365"/>
    </location>
</feature>
<feature type="transmembrane region" description="Helical" evidence="1">
    <location>
        <begin position="86"/>
        <end position="105"/>
    </location>
</feature>
<dbReference type="EMBL" id="CVQH01016668">
    <property type="protein sequence ID" value="CRK24051.1"/>
    <property type="molecule type" value="Genomic_DNA"/>
</dbReference>
<dbReference type="Proteomes" id="UP000044602">
    <property type="component" value="Unassembled WGS sequence"/>
</dbReference>
<keyword evidence="3" id="KW-1185">Reference proteome</keyword>
<gene>
    <name evidence="2" type="ORF">BN1708_003742</name>
</gene>
<feature type="transmembrane region" description="Helical" evidence="1">
    <location>
        <begin position="20"/>
        <end position="39"/>
    </location>
</feature>
<feature type="transmembrane region" description="Helical" evidence="1">
    <location>
        <begin position="125"/>
        <end position="147"/>
    </location>
</feature>
<feature type="transmembrane region" description="Helical" evidence="1">
    <location>
        <begin position="309"/>
        <end position="330"/>
    </location>
</feature>